<name>A0ABU3VHF6_9RHOB</name>
<feature type="chain" id="PRO_5046748322" description="DUF2946 domain-containing protein" evidence="1">
    <location>
        <begin position="27"/>
        <end position="154"/>
    </location>
</feature>
<protein>
    <recommendedName>
        <fullName evidence="4">DUF2946 domain-containing protein</fullName>
    </recommendedName>
</protein>
<organism evidence="2 3">
    <name type="scientific">Sedimentitalea todarodis</name>
    <dbReference type="NCBI Taxonomy" id="1631240"/>
    <lineage>
        <taxon>Bacteria</taxon>
        <taxon>Pseudomonadati</taxon>
        <taxon>Pseudomonadota</taxon>
        <taxon>Alphaproteobacteria</taxon>
        <taxon>Rhodobacterales</taxon>
        <taxon>Paracoccaceae</taxon>
        <taxon>Sedimentitalea</taxon>
    </lineage>
</organism>
<sequence>MKFAMLQMFRALLVLGLALYGPLAMAGDRAEGAVFSSEICANGVVEVLYVDADGTPVEPHGGCLDCQVCCHISVSFAGPPCGATLSQVLIDAPDKPGLAHVFLIQKHMTRPMPRGPPVARHSKPTAPDLIGIDQVAIGNPELGRGRSNFKDATA</sequence>
<comment type="caution">
    <text evidence="2">The sequence shown here is derived from an EMBL/GenBank/DDBJ whole genome shotgun (WGS) entry which is preliminary data.</text>
</comment>
<reference evidence="3" key="1">
    <citation type="submission" date="2023-05" db="EMBL/GenBank/DDBJ databases">
        <title>Sedimentitalea sp. nov. JM2-8.</title>
        <authorList>
            <person name="Huang J."/>
        </authorList>
    </citation>
    <scope>NUCLEOTIDE SEQUENCE [LARGE SCALE GENOMIC DNA]</scope>
    <source>
        <strain evidence="3">KHS03</strain>
    </source>
</reference>
<keyword evidence="1" id="KW-0732">Signal</keyword>
<evidence type="ECO:0000313" key="3">
    <source>
        <dbReference type="Proteomes" id="UP001255416"/>
    </source>
</evidence>
<evidence type="ECO:0000256" key="1">
    <source>
        <dbReference type="SAM" id="SignalP"/>
    </source>
</evidence>
<accession>A0ABU3VHF6</accession>
<gene>
    <name evidence="2" type="ORF">QO231_17355</name>
</gene>
<dbReference type="RefSeq" id="WP_316779247.1">
    <property type="nucleotide sequence ID" value="NZ_JASMWN010000015.1"/>
</dbReference>
<feature type="signal peptide" evidence="1">
    <location>
        <begin position="1"/>
        <end position="26"/>
    </location>
</feature>
<proteinExistence type="predicted"/>
<evidence type="ECO:0008006" key="4">
    <source>
        <dbReference type="Google" id="ProtNLM"/>
    </source>
</evidence>
<dbReference type="EMBL" id="JASMWN010000015">
    <property type="protein sequence ID" value="MDU9005604.1"/>
    <property type="molecule type" value="Genomic_DNA"/>
</dbReference>
<dbReference type="Proteomes" id="UP001255416">
    <property type="component" value="Unassembled WGS sequence"/>
</dbReference>
<evidence type="ECO:0000313" key="2">
    <source>
        <dbReference type="EMBL" id="MDU9005604.1"/>
    </source>
</evidence>
<keyword evidence="3" id="KW-1185">Reference proteome</keyword>